<keyword evidence="10" id="KW-0472">Membrane</keyword>
<evidence type="ECO:0000256" key="4">
    <source>
        <dbReference type="ARBA" id="ARBA00022670"/>
    </source>
</evidence>
<evidence type="ECO:0000256" key="5">
    <source>
        <dbReference type="ARBA" id="ARBA00022692"/>
    </source>
</evidence>
<dbReference type="InterPro" id="IPR000223">
    <property type="entry name" value="Pept_S26A_signal_pept_1"/>
</dbReference>
<evidence type="ECO:0000313" key="12">
    <source>
        <dbReference type="EMBL" id="KAL2919391.1"/>
    </source>
</evidence>
<keyword evidence="8" id="KW-1133">Transmembrane helix</keyword>
<dbReference type="SUPFAM" id="SSF51306">
    <property type="entry name" value="LexA/Signal peptidase"/>
    <property type="match status" value="1"/>
</dbReference>
<keyword evidence="6" id="KW-0999">Mitochondrion inner membrane</keyword>
<keyword evidence="13" id="KW-1185">Reference proteome</keyword>
<feature type="domain" description="Peptidase S26" evidence="11">
    <location>
        <begin position="10"/>
        <end position="101"/>
    </location>
</feature>
<organism evidence="12 13">
    <name type="scientific">Polyrhizophydium stewartii</name>
    <dbReference type="NCBI Taxonomy" id="2732419"/>
    <lineage>
        <taxon>Eukaryota</taxon>
        <taxon>Fungi</taxon>
        <taxon>Fungi incertae sedis</taxon>
        <taxon>Chytridiomycota</taxon>
        <taxon>Chytridiomycota incertae sedis</taxon>
        <taxon>Chytridiomycetes</taxon>
        <taxon>Rhizophydiales</taxon>
        <taxon>Rhizophydiales incertae sedis</taxon>
        <taxon>Polyrhizophydium</taxon>
    </lineage>
</organism>
<dbReference type="InterPro" id="IPR037730">
    <property type="entry name" value="IMP2"/>
</dbReference>
<evidence type="ECO:0000313" key="13">
    <source>
        <dbReference type="Proteomes" id="UP001527925"/>
    </source>
</evidence>
<keyword evidence="4" id="KW-0645">Protease</keyword>
<proteinExistence type="inferred from homology"/>
<dbReference type="InterPro" id="IPR019533">
    <property type="entry name" value="Peptidase_S26"/>
</dbReference>
<evidence type="ECO:0000256" key="9">
    <source>
        <dbReference type="ARBA" id="ARBA00023128"/>
    </source>
</evidence>
<evidence type="ECO:0000256" key="1">
    <source>
        <dbReference type="ARBA" id="ARBA00004434"/>
    </source>
</evidence>
<dbReference type="PANTHER" id="PTHR46041">
    <property type="entry name" value="MITOCHONDRIAL INNER MEMBRANE PROTEASE SUBUNIT 2"/>
    <property type="match status" value="1"/>
</dbReference>
<name>A0ABR4NIR1_9FUNG</name>
<dbReference type="InterPro" id="IPR036286">
    <property type="entry name" value="LexA/Signal_pep-like_sf"/>
</dbReference>
<comment type="caution">
    <text evidence="12">The sequence shown here is derived from an EMBL/GenBank/DDBJ whole genome shotgun (WGS) entry which is preliminary data.</text>
</comment>
<reference evidence="12 13" key="1">
    <citation type="submission" date="2023-09" db="EMBL/GenBank/DDBJ databases">
        <title>Pangenome analysis of Batrachochytrium dendrobatidis and related Chytrids.</title>
        <authorList>
            <person name="Yacoub M.N."/>
            <person name="Stajich J.E."/>
            <person name="James T.Y."/>
        </authorList>
    </citation>
    <scope>NUCLEOTIDE SEQUENCE [LARGE SCALE GENOMIC DNA]</scope>
    <source>
        <strain evidence="12 13">JEL0888</strain>
    </source>
</reference>
<sequence length="218" mass="23079">MTMLAQLRRAAAAALPFAVPTLLVGTYGVGITRIHGRSMSPALNPTATTPKDHSDVVLVDLLTPAWRPHMLSRGDVVLLTLPSDPDVTIIKRIRYLPGDTVGSALIARGFPGTRHWSFGTDDPEEDGAGWHFGVASSNLAGRGDLLGGGASADATAADDDEYAMAIKVPEGRIWVEGDEEMHGVDSRQFGPVPIGLVTGRALAIVWPPSRIGRIISKS</sequence>
<dbReference type="EMBL" id="JADGIZ020000003">
    <property type="protein sequence ID" value="KAL2919391.1"/>
    <property type="molecule type" value="Genomic_DNA"/>
</dbReference>
<evidence type="ECO:0000259" key="11">
    <source>
        <dbReference type="Pfam" id="PF10502"/>
    </source>
</evidence>
<evidence type="ECO:0000256" key="2">
    <source>
        <dbReference type="ARBA" id="ARBA00007066"/>
    </source>
</evidence>
<accession>A0ABR4NIR1</accession>
<dbReference type="Gene3D" id="2.10.109.10">
    <property type="entry name" value="Umud Fragment, subunit A"/>
    <property type="match status" value="1"/>
</dbReference>
<feature type="domain" description="Peptidase S26" evidence="11">
    <location>
        <begin position="164"/>
        <end position="206"/>
    </location>
</feature>
<comment type="subcellular location">
    <subcellularLocation>
        <location evidence="1">Mitochondrion inner membrane</location>
        <topology evidence="1">Single-pass membrane protein</topology>
    </subcellularLocation>
</comment>
<evidence type="ECO:0000256" key="3">
    <source>
        <dbReference type="ARBA" id="ARBA00013650"/>
    </source>
</evidence>
<keyword evidence="5" id="KW-0812">Transmembrane</keyword>
<keyword evidence="7" id="KW-0378">Hydrolase</keyword>
<dbReference type="PRINTS" id="PR00727">
    <property type="entry name" value="LEADERPTASE"/>
</dbReference>
<evidence type="ECO:0000256" key="10">
    <source>
        <dbReference type="ARBA" id="ARBA00023136"/>
    </source>
</evidence>
<evidence type="ECO:0000256" key="8">
    <source>
        <dbReference type="ARBA" id="ARBA00022989"/>
    </source>
</evidence>
<dbReference type="CDD" id="cd06530">
    <property type="entry name" value="S26_SPase_I"/>
    <property type="match status" value="1"/>
</dbReference>
<gene>
    <name evidence="12" type="ORF">HK105_201035</name>
</gene>
<dbReference type="Pfam" id="PF10502">
    <property type="entry name" value="Peptidase_S26"/>
    <property type="match status" value="2"/>
</dbReference>
<evidence type="ECO:0000256" key="7">
    <source>
        <dbReference type="ARBA" id="ARBA00022801"/>
    </source>
</evidence>
<comment type="similarity">
    <text evidence="2">Belongs to the peptidase S26 family. IMP2 subfamily.</text>
</comment>
<protein>
    <recommendedName>
        <fullName evidence="3">Mitochondrial inner membrane protease subunit 2</fullName>
    </recommendedName>
</protein>
<dbReference type="PANTHER" id="PTHR46041:SF2">
    <property type="entry name" value="MITOCHONDRIAL INNER MEMBRANE PROTEASE SUBUNIT 2"/>
    <property type="match status" value="1"/>
</dbReference>
<dbReference type="Proteomes" id="UP001527925">
    <property type="component" value="Unassembled WGS sequence"/>
</dbReference>
<evidence type="ECO:0000256" key="6">
    <source>
        <dbReference type="ARBA" id="ARBA00022792"/>
    </source>
</evidence>
<keyword evidence="9" id="KW-0496">Mitochondrion</keyword>